<sequence length="213" mass="25070">MAPKKHHPLTSQYSYEDFRQIEIKKLKQLRNTVYIALIALDCGILFFFIYNFYLAYTSRNITKPSFIPYILPTVLSIQAILLLAIGPLIYITCNRFKTFIGILRSLNKEYMILYQIYISKIARVWAGIPPYIFTKDGFIILRTFRNKSIPYQQIIRVSTKTIEIPGASFKYRLLIDTEEHASFTFNFTQEVQSVFATENIKLKNPDVWINRQR</sequence>
<keyword evidence="1" id="KW-1133">Transmembrane helix</keyword>
<dbReference type="AlphaFoldDB" id="A0A7T7UYW3"/>
<evidence type="ECO:0000256" key="1">
    <source>
        <dbReference type="SAM" id="Phobius"/>
    </source>
</evidence>
<organism evidence="2 3">
    <name type="scientific">Elizabethkingia bruuniana</name>
    <dbReference type="NCBI Taxonomy" id="1756149"/>
    <lineage>
        <taxon>Bacteria</taxon>
        <taxon>Pseudomonadati</taxon>
        <taxon>Bacteroidota</taxon>
        <taxon>Flavobacteriia</taxon>
        <taxon>Flavobacteriales</taxon>
        <taxon>Weeksellaceae</taxon>
        <taxon>Elizabethkingia</taxon>
    </lineage>
</organism>
<dbReference type="RefSeq" id="WP_052114735.1">
    <property type="nucleotide sequence ID" value="NZ_CBCSDR010000001.1"/>
</dbReference>
<dbReference type="GeneID" id="93133102"/>
<keyword evidence="1" id="KW-0472">Membrane</keyword>
<feature type="transmembrane region" description="Helical" evidence="1">
    <location>
        <begin position="112"/>
        <end position="133"/>
    </location>
</feature>
<name>A0A7T7UYW3_9FLAO</name>
<dbReference type="EMBL" id="CP067018">
    <property type="protein sequence ID" value="QQN58683.1"/>
    <property type="molecule type" value="Genomic_DNA"/>
</dbReference>
<evidence type="ECO:0000313" key="3">
    <source>
        <dbReference type="Proteomes" id="UP000595426"/>
    </source>
</evidence>
<keyword evidence="1" id="KW-0812">Transmembrane</keyword>
<reference evidence="2 3" key="1">
    <citation type="submission" date="2020-12" db="EMBL/GenBank/DDBJ databases">
        <title>FDA dAtabase for Regulatory Grade micrObial Sequences (FDA-ARGOS): Supporting development and validation of Infectious Disease Dx tests.</title>
        <authorList>
            <person name="Kerrigan L."/>
            <person name="Long C."/>
            <person name="Tallon L."/>
            <person name="Sadzewicz L."/>
            <person name="Zhao X."/>
            <person name="Boylan J."/>
            <person name="Ott S."/>
            <person name="Bowen H."/>
            <person name="Vavikolanu K."/>
            <person name="Mehta A."/>
            <person name="Aluvathingal J."/>
            <person name="Nadendla S."/>
            <person name="Yan Y."/>
            <person name="Sichtig H."/>
        </authorList>
    </citation>
    <scope>NUCLEOTIDE SEQUENCE [LARGE SCALE GENOMIC DNA]</scope>
    <source>
        <strain evidence="2 3">FDAARGOS_1031</strain>
    </source>
</reference>
<dbReference type="KEGG" id="egm:AYC65_09305"/>
<accession>A0A7T7UYW3</accession>
<dbReference type="Proteomes" id="UP000595426">
    <property type="component" value="Chromosome"/>
</dbReference>
<dbReference type="OrthoDB" id="1246608at2"/>
<gene>
    <name evidence="2" type="ORF">I6H88_20030</name>
</gene>
<feature type="transmembrane region" description="Helical" evidence="1">
    <location>
        <begin position="33"/>
        <end position="54"/>
    </location>
</feature>
<evidence type="ECO:0000313" key="2">
    <source>
        <dbReference type="EMBL" id="QQN58683.1"/>
    </source>
</evidence>
<keyword evidence="3" id="KW-1185">Reference proteome</keyword>
<proteinExistence type="predicted"/>
<protein>
    <submittedName>
        <fullName evidence="2">Uncharacterized protein</fullName>
    </submittedName>
</protein>
<feature type="transmembrane region" description="Helical" evidence="1">
    <location>
        <begin position="66"/>
        <end position="91"/>
    </location>
</feature>